<gene>
    <name evidence="3" type="ORF">SAMN05216223_120141</name>
</gene>
<dbReference type="PANTHER" id="PTHR31151">
    <property type="entry name" value="PROLINE-TRNA LIGASE (DUF1680)"/>
    <property type="match status" value="1"/>
</dbReference>
<dbReference type="InterPro" id="IPR035992">
    <property type="entry name" value="Ricin_B-like_lectins"/>
</dbReference>
<dbReference type="AlphaFoldDB" id="A0A1H6DW89"/>
<evidence type="ECO:0000259" key="2">
    <source>
        <dbReference type="SMART" id="SM00458"/>
    </source>
</evidence>
<dbReference type="InterPro" id="IPR012878">
    <property type="entry name" value="Beta-AFase-like_GH127_cat"/>
</dbReference>
<dbReference type="InterPro" id="IPR049046">
    <property type="entry name" value="Beta-AFase-like_GH127_middle"/>
</dbReference>
<dbReference type="InterPro" id="IPR008979">
    <property type="entry name" value="Galactose-bd-like_sf"/>
</dbReference>
<dbReference type="PROSITE" id="PS51318">
    <property type="entry name" value="TAT"/>
    <property type="match status" value="1"/>
</dbReference>
<dbReference type="Pfam" id="PF07944">
    <property type="entry name" value="Beta-AFase-like_GH127_cat"/>
    <property type="match status" value="1"/>
</dbReference>
<protein>
    <submittedName>
        <fullName evidence="3">DUF1680 family protein</fullName>
    </submittedName>
</protein>
<dbReference type="SUPFAM" id="SSF50370">
    <property type="entry name" value="Ricin B-like lectins"/>
    <property type="match status" value="1"/>
</dbReference>
<evidence type="ECO:0000313" key="3">
    <source>
        <dbReference type="EMBL" id="SEG89612.1"/>
    </source>
</evidence>
<dbReference type="SMART" id="SM00458">
    <property type="entry name" value="RICIN"/>
    <property type="match status" value="1"/>
</dbReference>
<dbReference type="InterPro" id="IPR000772">
    <property type="entry name" value="Ricin_B_lectin"/>
</dbReference>
<evidence type="ECO:0000313" key="4">
    <source>
        <dbReference type="Proteomes" id="UP000236754"/>
    </source>
</evidence>
<dbReference type="SUPFAM" id="SSF49785">
    <property type="entry name" value="Galactose-binding domain-like"/>
    <property type="match status" value="1"/>
</dbReference>
<organism evidence="3 4">
    <name type="scientific">Actinacidiphila yanglinensis</name>
    <dbReference type="NCBI Taxonomy" id="310779"/>
    <lineage>
        <taxon>Bacteria</taxon>
        <taxon>Bacillati</taxon>
        <taxon>Actinomycetota</taxon>
        <taxon>Actinomycetes</taxon>
        <taxon>Kitasatosporales</taxon>
        <taxon>Streptomycetaceae</taxon>
        <taxon>Actinacidiphila</taxon>
    </lineage>
</organism>
<dbReference type="InterPro" id="IPR006311">
    <property type="entry name" value="TAT_signal"/>
</dbReference>
<name>A0A1H6DW89_9ACTN</name>
<proteinExistence type="predicted"/>
<dbReference type="CDD" id="cd00161">
    <property type="entry name" value="beta-trefoil_Ricin-like"/>
    <property type="match status" value="1"/>
</dbReference>
<feature type="domain" description="Ricin B lectin" evidence="2">
    <location>
        <begin position="821"/>
        <end position="959"/>
    </location>
</feature>
<dbReference type="GO" id="GO:0005975">
    <property type="term" value="P:carbohydrate metabolic process"/>
    <property type="evidence" value="ECO:0007669"/>
    <property type="project" value="InterPro"/>
</dbReference>
<feature type="chain" id="PRO_5009296261" evidence="1">
    <location>
        <begin position="30"/>
        <end position="959"/>
    </location>
</feature>
<evidence type="ECO:0000256" key="1">
    <source>
        <dbReference type="SAM" id="SignalP"/>
    </source>
</evidence>
<dbReference type="EMBL" id="FNVU01000020">
    <property type="protein sequence ID" value="SEG89612.1"/>
    <property type="molecule type" value="Genomic_DNA"/>
</dbReference>
<dbReference type="SUPFAM" id="SSF48208">
    <property type="entry name" value="Six-hairpin glycosidases"/>
    <property type="match status" value="1"/>
</dbReference>
<dbReference type="Proteomes" id="UP000236754">
    <property type="component" value="Unassembled WGS sequence"/>
</dbReference>
<dbReference type="Gene3D" id="2.60.120.260">
    <property type="entry name" value="Galactose-binding domain-like"/>
    <property type="match status" value="1"/>
</dbReference>
<dbReference type="InterPro" id="IPR008928">
    <property type="entry name" value="6-hairpin_glycosidase_sf"/>
</dbReference>
<dbReference type="PANTHER" id="PTHR31151:SF0">
    <property type="entry name" value="PROLINE-TRNA LIGASE (DUF1680)"/>
    <property type="match status" value="1"/>
</dbReference>
<dbReference type="Pfam" id="PF20736">
    <property type="entry name" value="Glyco_hydro127M"/>
    <property type="match status" value="1"/>
</dbReference>
<keyword evidence="4" id="KW-1185">Reference proteome</keyword>
<sequence>MDRRTFLRGGAAALGAAAFAGRMVTSSWAAAGGGPGVVLVGDTSGGGLYFPHPAGLTRTPFLKLPTGSVTASGWLAQQLTLETGGIAGRYDEVSHFLDTSSTGWIHPDQVGWEEVPYWVRGLTALAGVTGDAGLRAKATTWVNGVLATGQSDGFFGPTSLRTSLGGGPDFWPFMPMLQALCTYQEYTGDSRIVPFLTKFFGYQNTFGASAFNQSWGSVRWATTLHSLHWLFARTGDSMLLGLADKIHQYSANYVNNLPSLHNVNLAQGFTEPAFAALRGDASLTQASYQDYATIQGTYGQFSGGGFAGDENARPGYGDPRQAFETCGIVEYMQSFESMARMTGDPSWADGTETLAFNSLPAAMEPGHTALHYATAANQVQLDDYDKTLHQFDNTFSMQAYLLGVDKYRCCPHNYGQGWAYFTENAWLATADNGLAAVLYAPTKVTAKVGSAGASVTVTETTNYPFTDSVSLTLSTSGSVAFPLYLRVPSWCSSPSVKVNGASVSASGGAGYVAVNRTWASGDTVQVGFPMAVATTTWTKNHDSLSVHRGPLTYALKIGQNFLRHNDPTSHWAEYQVFPTSAWNYGLVPGTFTATTTGAAGNPFTPDGTPVAMTARAKAIPNWQADTQDVVNTLQPSPVDTAEPATTVTLIPMGAAALRITSFPTVAAGGRPWQLPATPTASWCWSGDTVNALNSGYTPTGSYDQSQPRFTWWDHTGTSEWVQYGYAAPVTVSGASVYWYDDTGHGQCRVPASWHVEYQAGDGSWQPVAGAGAYGTAVNGFNSVAFTPVTTKAVRVVAQLAAGVSAGILQWNVTARQAVVNGSTWYRVQNKNSGKVLAVDGMSTADSANVVQYTDNGTADHLWQLTDLGNNRFTVKNRNSGLLLAVAGASLADSVQVQQFHDNGTPDHSWHLLDNGDGWFRIRNGNSGLVLGVDGMSTADSAHVVQFEDSRTDDHLWRFV</sequence>
<keyword evidence="1" id="KW-0732">Signal</keyword>
<feature type="signal peptide" evidence="1">
    <location>
        <begin position="1"/>
        <end position="29"/>
    </location>
</feature>
<reference evidence="3 4" key="1">
    <citation type="submission" date="2016-10" db="EMBL/GenBank/DDBJ databases">
        <authorList>
            <person name="de Groot N.N."/>
        </authorList>
    </citation>
    <scope>NUCLEOTIDE SEQUENCE [LARGE SCALE GENOMIC DNA]</scope>
    <source>
        <strain evidence="3 4">CGMCC 4.2023</strain>
    </source>
</reference>
<dbReference type="PROSITE" id="PS50231">
    <property type="entry name" value="RICIN_B_LECTIN"/>
    <property type="match status" value="1"/>
</dbReference>
<dbReference type="RefSeq" id="WP_103889740.1">
    <property type="nucleotide sequence ID" value="NZ_FNVU01000020.1"/>
</dbReference>
<dbReference type="Pfam" id="PF14200">
    <property type="entry name" value="RicinB_lectin_2"/>
    <property type="match status" value="1"/>
</dbReference>
<accession>A0A1H6DW89</accession>
<dbReference type="Gene3D" id="2.80.10.50">
    <property type="match status" value="1"/>
</dbReference>
<dbReference type="OrthoDB" id="9757939at2"/>